<gene>
    <name evidence="1" type="ORF">SS1G_07062</name>
</gene>
<evidence type="ECO:0000313" key="2">
    <source>
        <dbReference type="Proteomes" id="UP000001312"/>
    </source>
</evidence>
<evidence type="ECO:0000313" key="1">
    <source>
        <dbReference type="EMBL" id="EDO04579.1"/>
    </source>
</evidence>
<dbReference type="Proteomes" id="UP000001312">
    <property type="component" value="Unassembled WGS sequence"/>
</dbReference>
<dbReference type="RefSeq" id="XP_001591616.1">
    <property type="nucleotide sequence ID" value="XM_001591566.1"/>
</dbReference>
<dbReference type="EMBL" id="CH476629">
    <property type="protein sequence ID" value="EDO04579.1"/>
    <property type="molecule type" value="Genomic_DNA"/>
</dbReference>
<dbReference type="AlphaFoldDB" id="A7EP13"/>
<keyword evidence="2" id="KW-1185">Reference proteome</keyword>
<protein>
    <submittedName>
        <fullName evidence="1">Uncharacterized protein</fullName>
    </submittedName>
</protein>
<name>A7EP13_SCLS1</name>
<organism evidence="1 2">
    <name type="scientific">Sclerotinia sclerotiorum (strain ATCC 18683 / 1980 / Ss-1)</name>
    <name type="common">White mold</name>
    <name type="synonym">Whetzelinia sclerotiorum</name>
    <dbReference type="NCBI Taxonomy" id="665079"/>
    <lineage>
        <taxon>Eukaryota</taxon>
        <taxon>Fungi</taxon>
        <taxon>Dikarya</taxon>
        <taxon>Ascomycota</taxon>
        <taxon>Pezizomycotina</taxon>
        <taxon>Leotiomycetes</taxon>
        <taxon>Helotiales</taxon>
        <taxon>Sclerotiniaceae</taxon>
        <taxon>Sclerotinia</taxon>
    </lineage>
</organism>
<accession>A7EP13</accession>
<dbReference type="HOGENOM" id="CLU_2962275_0_0_1"/>
<dbReference type="GeneID" id="5487652"/>
<dbReference type="InParanoid" id="A7EP13"/>
<sequence length="59" mass="7221">MQPQGRTMQNQPPCYLDFVTPEFYRSTKSTRTHDIKELLFESRMLRELPESLWLHRMSY</sequence>
<proteinExistence type="predicted"/>
<dbReference type="KEGG" id="ssl:SS1G_07062"/>
<reference evidence="2" key="1">
    <citation type="journal article" date="2011" name="PLoS Genet.">
        <title>Genomic analysis of the necrotrophic fungal pathogens Sclerotinia sclerotiorum and Botrytis cinerea.</title>
        <authorList>
            <person name="Amselem J."/>
            <person name="Cuomo C.A."/>
            <person name="van Kan J.A."/>
            <person name="Viaud M."/>
            <person name="Benito E.P."/>
            <person name="Couloux A."/>
            <person name="Coutinho P.M."/>
            <person name="de Vries R.P."/>
            <person name="Dyer P.S."/>
            <person name="Fillinger S."/>
            <person name="Fournier E."/>
            <person name="Gout L."/>
            <person name="Hahn M."/>
            <person name="Kohn L."/>
            <person name="Lapalu N."/>
            <person name="Plummer K.M."/>
            <person name="Pradier J.M."/>
            <person name="Quevillon E."/>
            <person name="Sharon A."/>
            <person name="Simon A."/>
            <person name="ten Have A."/>
            <person name="Tudzynski B."/>
            <person name="Tudzynski P."/>
            <person name="Wincker P."/>
            <person name="Andrew M."/>
            <person name="Anthouard V."/>
            <person name="Beever R.E."/>
            <person name="Beffa R."/>
            <person name="Benoit I."/>
            <person name="Bouzid O."/>
            <person name="Brault B."/>
            <person name="Chen Z."/>
            <person name="Choquer M."/>
            <person name="Collemare J."/>
            <person name="Cotton P."/>
            <person name="Danchin E.G."/>
            <person name="Da Silva C."/>
            <person name="Gautier A."/>
            <person name="Giraud C."/>
            <person name="Giraud T."/>
            <person name="Gonzalez C."/>
            <person name="Grossetete S."/>
            <person name="Guldener U."/>
            <person name="Henrissat B."/>
            <person name="Howlett B.J."/>
            <person name="Kodira C."/>
            <person name="Kretschmer M."/>
            <person name="Lappartient A."/>
            <person name="Leroch M."/>
            <person name="Levis C."/>
            <person name="Mauceli E."/>
            <person name="Neuveglise C."/>
            <person name="Oeser B."/>
            <person name="Pearson M."/>
            <person name="Poulain J."/>
            <person name="Poussereau N."/>
            <person name="Quesneville H."/>
            <person name="Rascle C."/>
            <person name="Schumacher J."/>
            <person name="Segurens B."/>
            <person name="Sexton A."/>
            <person name="Silva E."/>
            <person name="Sirven C."/>
            <person name="Soanes D.M."/>
            <person name="Talbot N.J."/>
            <person name="Templeton M."/>
            <person name="Yandava C."/>
            <person name="Yarden O."/>
            <person name="Zeng Q."/>
            <person name="Rollins J.A."/>
            <person name="Lebrun M.H."/>
            <person name="Dickman M."/>
        </authorList>
    </citation>
    <scope>NUCLEOTIDE SEQUENCE [LARGE SCALE GENOMIC DNA]</scope>
    <source>
        <strain evidence="2">ATCC 18683 / 1980 / Ss-1</strain>
    </source>
</reference>